<reference evidence="1 2" key="1">
    <citation type="submission" date="2017-12" db="EMBL/GenBank/DDBJ databases">
        <title>Genomic characterization of T5-related Aeromonas hydrophila phages AhSzq-1 and AhSzw-1 and proposal to be two new species.</title>
        <authorList>
            <person name="Chen L."/>
            <person name="Yuan S."/>
            <person name="Ma Y."/>
        </authorList>
    </citation>
    <scope>NUCLEOTIDE SEQUENCE [LARGE SCALE GENOMIC DNA]</scope>
    <source>
        <strain evidence="1">Seawater</strain>
    </source>
</reference>
<gene>
    <name evidence="1" type="ORF">AhSzq1_116</name>
</gene>
<sequence length="42" mass="4979">MREKKLNLAFAGITNYYTARSMAARELKKSRYSRELDNIRPD</sequence>
<protein>
    <submittedName>
        <fullName evidence="1">Baseplate hub protein</fullName>
    </submittedName>
</protein>
<dbReference type="EMBL" id="MG676224">
    <property type="protein sequence ID" value="AVR76009.1"/>
    <property type="molecule type" value="Genomic_DNA"/>
</dbReference>
<proteinExistence type="predicted"/>
<evidence type="ECO:0000313" key="2">
    <source>
        <dbReference type="Proteomes" id="UP000244741"/>
    </source>
</evidence>
<keyword evidence="2" id="KW-1185">Reference proteome</keyword>
<accession>A0A2R4ALS3</accession>
<evidence type="ECO:0000313" key="1">
    <source>
        <dbReference type="EMBL" id="AVR76009.1"/>
    </source>
</evidence>
<organism evidence="1 2">
    <name type="scientific">Aeromonas phage AhSzq-1</name>
    <dbReference type="NCBI Taxonomy" id="2138298"/>
    <lineage>
        <taxon>Viruses</taxon>
        <taxon>Duplodnaviria</taxon>
        <taxon>Heunggongvirae</taxon>
        <taxon>Uroviricota</taxon>
        <taxon>Caudoviricetes</taxon>
        <taxon>Demerecviridae</taxon>
        <taxon>Shenzhenvirus</taxon>
        <taxon>Shenzhenvirus AhSzq1</taxon>
    </lineage>
</organism>
<dbReference type="Proteomes" id="UP000244741">
    <property type="component" value="Segment"/>
</dbReference>
<name>A0A2R4ALS3_9CAUD</name>